<feature type="region of interest" description="Disordered" evidence="1">
    <location>
        <begin position="155"/>
        <end position="176"/>
    </location>
</feature>
<dbReference type="EMBL" id="AK417417">
    <property type="protein sequence ID" value="BAN20632.1"/>
    <property type="molecule type" value="mRNA"/>
</dbReference>
<reference evidence="2" key="1">
    <citation type="journal article" date="2013" name="PLoS ONE">
        <title>Gene expression in gut symbiotic organ of stinkbug affected by extracellular bacterial symbiont.</title>
        <authorList>
            <person name="Futahashi R."/>
            <person name="Tanaka K."/>
            <person name="Tanahashi M."/>
            <person name="Nikoh N."/>
            <person name="Kikuchi Y."/>
            <person name="Lee B.L."/>
            <person name="Fukatsu T."/>
        </authorList>
    </citation>
    <scope>NUCLEOTIDE SEQUENCE</scope>
    <source>
        <tissue evidence="2">Midgut</tissue>
    </source>
</reference>
<evidence type="ECO:0000256" key="1">
    <source>
        <dbReference type="SAM" id="MobiDB-lite"/>
    </source>
</evidence>
<organism evidence="2">
    <name type="scientific">Riptortus pedestris</name>
    <name type="common">Bean bug</name>
    <dbReference type="NCBI Taxonomy" id="329032"/>
    <lineage>
        <taxon>Eukaryota</taxon>
        <taxon>Metazoa</taxon>
        <taxon>Ecdysozoa</taxon>
        <taxon>Arthropoda</taxon>
        <taxon>Hexapoda</taxon>
        <taxon>Insecta</taxon>
        <taxon>Pterygota</taxon>
        <taxon>Neoptera</taxon>
        <taxon>Paraneoptera</taxon>
        <taxon>Hemiptera</taxon>
        <taxon>Heteroptera</taxon>
        <taxon>Panheteroptera</taxon>
        <taxon>Pentatomomorpha</taxon>
        <taxon>Coreoidea</taxon>
        <taxon>Alydidae</taxon>
        <taxon>Riptortus</taxon>
    </lineage>
</organism>
<feature type="region of interest" description="Disordered" evidence="1">
    <location>
        <begin position="201"/>
        <end position="255"/>
    </location>
</feature>
<accession>R4WRT9</accession>
<evidence type="ECO:0000313" key="2">
    <source>
        <dbReference type="EMBL" id="BAN20632.1"/>
    </source>
</evidence>
<name>R4WRT9_RIPPE</name>
<protein>
    <submittedName>
        <fullName evidence="2">Unkown protein</fullName>
    </submittedName>
</protein>
<sequence>MNMTSGPDRSIAGLSFPKWMKSKITDRSIDFEENAFSPPSSDDGFFLVRFKKPHEEDLSQAKVTTAPKYTPVSSLFEVKKDVDLSKHTTSCKEFIPNAKITPREIGLRNGTYEGVIKSTGIDDGFKGEGAACGYSIVAVAHQMIAERNGKDELIIPKSQRMRRNSKSLPSSPLSSPKLLRKNPYFTSILFGSNEKMTSGGTALTGGSVSNSSDDLPQAIGRASSEDNTTSGHPARVLKAKPSQLREMNFWSPTSM</sequence>
<feature type="compositionally biased region" description="Low complexity" evidence="1">
    <location>
        <begin position="166"/>
        <end position="176"/>
    </location>
</feature>
<feature type="compositionally biased region" description="Polar residues" evidence="1">
    <location>
        <begin position="201"/>
        <end position="214"/>
    </location>
</feature>
<dbReference type="AlphaFoldDB" id="R4WRT9"/>
<proteinExistence type="evidence at transcript level"/>